<evidence type="ECO:0000256" key="2">
    <source>
        <dbReference type="ARBA" id="ARBA00008854"/>
    </source>
</evidence>
<feature type="transmembrane region" description="Helical" evidence="6">
    <location>
        <begin position="6"/>
        <end position="25"/>
    </location>
</feature>
<keyword evidence="3 6" id="KW-0812">Transmembrane</keyword>
<name>A0A344TRZ0_9BACT</name>
<dbReference type="PANTHER" id="PTHR34478:SF2">
    <property type="entry name" value="MEMBRANE PROTEIN"/>
    <property type="match status" value="1"/>
</dbReference>
<dbReference type="Pfam" id="PF04011">
    <property type="entry name" value="LemA"/>
    <property type="match status" value="1"/>
</dbReference>
<comment type="similarity">
    <text evidence="2">Belongs to the LemA family.</text>
</comment>
<dbReference type="Gene3D" id="1.20.1440.20">
    <property type="entry name" value="LemA-like domain"/>
    <property type="match status" value="1"/>
</dbReference>
<dbReference type="InterPro" id="IPR007156">
    <property type="entry name" value="MamQ_LemA"/>
</dbReference>
<protein>
    <submittedName>
        <fullName evidence="7">LemA family protein</fullName>
    </submittedName>
</protein>
<keyword evidence="4 6" id="KW-1133">Transmembrane helix</keyword>
<dbReference type="Proteomes" id="UP000251993">
    <property type="component" value="Chromosome"/>
</dbReference>
<dbReference type="RefSeq" id="WP_114070154.1">
    <property type="nucleotide sequence ID" value="NZ_CP030850.1"/>
</dbReference>
<gene>
    <name evidence="7" type="ORF">DR864_04940</name>
</gene>
<proteinExistence type="inferred from homology"/>
<comment type="subcellular location">
    <subcellularLocation>
        <location evidence="1">Membrane</location>
        <topology evidence="1">Single-pass membrane protein</topology>
    </subcellularLocation>
</comment>
<sequence length="186" mass="20584">MNPFYIILSVAALLLIGGIAIYNGLVSGRALVDEAWSGISVQLKRRFDLIPNLVTTVKGYAKHESETLEKVIQLRNAAVYASPLDVSAQAQASAALSQGLRSVFALAENYPDLKANQNFADLQAAVEKIEDDLQNSRRYYNATVRDYNTKCDSFPSNLVAGLFHFSKKMFFELANPEESQNVKISF</sequence>
<dbReference type="GO" id="GO:0016020">
    <property type="term" value="C:membrane"/>
    <property type="evidence" value="ECO:0007669"/>
    <property type="project" value="UniProtKB-SubCell"/>
</dbReference>
<accession>A0A344TRZ0</accession>
<keyword evidence="8" id="KW-1185">Reference proteome</keyword>
<dbReference type="OrthoDB" id="9804152at2"/>
<evidence type="ECO:0000313" key="7">
    <source>
        <dbReference type="EMBL" id="AXE21411.1"/>
    </source>
</evidence>
<evidence type="ECO:0000313" key="8">
    <source>
        <dbReference type="Proteomes" id="UP000251993"/>
    </source>
</evidence>
<dbReference type="InterPro" id="IPR023353">
    <property type="entry name" value="LemA-like_dom_sf"/>
</dbReference>
<dbReference type="AlphaFoldDB" id="A0A344TRZ0"/>
<evidence type="ECO:0000256" key="1">
    <source>
        <dbReference type="ARBA" id="ARBA00004167"/>
    </source>
</evidence>
<dbReference type="KEGG" id="run:DR864_04940"/>
<reference evidence="7 8" key="1">
    <citation type="submission" date="2018-07" db="EMBL/GenBank/DDBJ databases">
        <title>Genome sequencing of Runella.</title>
        <authorList>
            <person name="Baek M.-G."/>
            <person name="Yi H."/>
        </authorList>
    </citation>
    <scope>NUCLEOTIDE SEQUENCE [LARGE SCALE GENOMIC DNA]</scope>
    <source>
        <strain evidence="7 8">HYN0085</strain>
    </source>
</reference>
<evidence type="ECO:0000256" key="6">
    <source>
        <dbReference type="SAM" id="Phobius"/>
    </source>
</evidence>
<evidence type="ECO:0000256" key="5">
    <source>
        <dbReference type="ARBA" id="ARBA00023136"/>
    </source>
</evidence>
<organism evidence="7 8">
    <name type="scientific">Runella rosea</name>
    <dbReference type="NCBI Taxonomy" id="2259595"/>
    <lineage>
        <taxon>Bacteria</taxon>
        <taxon>Pseudomonadati</taxon>
        <taxon>Bacteroidota</taxon>
        <taxon>Cytophagia</taxon>
        <taxon>Cytophagales</taxon>
        <taxon>Spirosomataceae</taxon>
        <taxon>Runella</taxon>
    </lineage>
</organism>
<evidence type="ECO:0000256" key="3">
    <source>
        <dbReference type="ARBA" id="ARBA00022692"/>
    </source>
</evidence>
<keyword evidence="5 6" id="KW-0472">Membrane</keyword>
<dbReference type="SUPFAM" id="SSF140478">
    <property type="entry name" value="LemA-like"/>
    <property type="match status" value="1"/>
</dbReference>
<dbReference type="PANTHER" id="PTHR34478">
    <property type="entry name" value="PROTEIN LEMA"/>
    <property type="match status" value="1"/>
</dbReference>
<dbReference type="EMBL" id="CP030850">
    <property type="protein sequence ID" value="AXE21411.1"/>
    <property type="molecule type" value="Genomic_DNA"/>
</dbReference>
<evidence type="ECO:0000256" key="4">
    <source>
        <dbReference type="ARBA" id="ARBA00022989"/>
    </source>
</evidence>